<dbReference type="EMBL" id="CP009888">
    <property type="protein sequence ID" value="AIY65835.1"/>
    <property type="molecule type" value="Genomic_DNA"/>
</dbReference>
<proteinExistence type="inferred from homology"/>
<dbReference type="eggNOG" id="COG2212">
    <property type="taxonomic scope" value="Bacteria"/>
</dbReference>
<dbReference type="OrthoDB" id="9800226at2"/>
<dbReference type="STRING" id="1348114.OM33_12375"/>
<organism evidence="10 11">
    <name type="scientific">Pseudoalteromonas piratica</name>
    <dbReference type="NCBI Taxonomy" id="1348114"/>
    <lineage>
        <taxon>Bacteria</taxon>
        <taxon>Pseudomonadati</taxon>
        <taxon>Pseudomonadota</taxon>
        <taxon>Gammaproteobacteria</taxon>
        <taxon>Alteromonadales</taxon>
        <taxon>Pseudoalteromonadaceae</taxon>
        <taxon>Pseudoalteromonas</taxon>
    </lineage>
</organism>
<accession>A0A0A7EGL6</accession>
<dbReference type="PANTHER" id="PTHR34702">
    <property type="entry name" value="NA(+)/H(+) ANTIPORTER SUBUNIT F1"/>
    <property type="match status" value="1"/>
</dbReference>
<keyword evidence="8" id="KW-0406">Ion transport</keyword>
<dbReference type="Proteomes" id="UP000030341">
    <property type="component" value="Chromosome 1"/>
</dbReference>
<evidence type="ECO:0000256" key="6">
    <source>
        <dbReference type="ARBA" id="ARBA00022989"/>
    </source>
</evidence>
<gene>
    <name evidence="10" type="ORF">OM33_12375</name>
</gene>
<dbReference type="Pfam" id="PF04066">
    <property type="entry name" value="MrpF_PhaF"/>
    <property type="match status" value="1"/>
</dbReference>
<keyword evidence="11" id="KW-1185">Reference proteome</keyword>
<dbReference type="PANTHER" id="PTHR34702:SF1">
    <property type="entry name" value="NA(+)_H(+) ANTIPORTER SUBUNIT F"/>
    <property type="match status" value="1"/>
</dbReference>
<evidence type="ECO:0000256" key="4">
    <source>
        <dbReference type="ARBA" id="ARBA00022475"/>
    </source>
</evidence>
<feature type="transmembrane region" description="Helical" evidence="9">
    <location>
        <begin position="6"/>
        <end position="22"/>
    </location>
</feature>
<keyword evidence="4 8" id="KW-1003">Cell membrane</keyword>
<evidence type="ECO:0000256" key="3">
    <source>
        <dbReference type="ARBA" id="ARBA00022448"/>
    </source>
</evidence>
<sequence length="89" mass="9697">MLSTVILIVSAMIGVSLLLNLWRLLLGPSVPDRILALDTMYINSIALIVLYGIKVASELYFEAALLIAMLGFVSTVAVCKFLLRGDIIE</sequence>
<evidence type="ECO:0000313" key="10">
    <source>
        <dbReference type="EMBL" id="AIY65835.1"/>
    </source>
</evidence>
<dbReference type="KEGG" id="pseo:OM33_12375"/>
<keyword evidence="7 8" id="KW-0472">Membrane</keyword>
<feature type="transmembrane region" description="Helical" evidence="9">
    <location>
        <begin position="59"/>
        <end position="83"/>
    </location>
</feature>
<evidence type="ECO:0000256" key="2">
    <source>
        <dbReference type="ARBA" id="ARBA00009212"/>
    </source>
</evidence>
<feature type="transmembrane region" description="Helical" evidence="9">
    <location>
        <begin position="34"/>
        <end position="53"/>
    </location>
</feature>
<evidence type="ECO:0000256" key="9">
    <source>
        <dbReference type="SAM" id="Phobius"/>
    </source>
</evidence>
<keyword evidence="5 9" id="KW-0812">Transmembrane</keyword>
<reference evidence="10 11" key="1">
    <citation type="submission" date="2014-11" db="EMBL/GenBank/DDBJ databases">
        <title>Complete Genome Sequence of Pseudoalteromonas sp. Strain OCN003 Isolated from Kaneohe Bay, Oahu, Hawaii.</title>
        <authorList>
            <person name="Beurmann S."/>
            <person name="Videau P."/>
            <person name="Ushijima B."/>
            <person name="Smith A.M."/>
            <person name="Aeby G.S."/>
            <person name="Callahan S.M."/>
            <person name="Belcaid M."/>
        </authorList>
    </citation>
    <scope>NUCLEOTIDE SEQUENCE [LARGE SCALE GENOMIC DNA]</scope>
    <source>
        <strain evidence="10 11">OCN003</strain>
    </source>
</reference>
<dbReference type="HOGENOM" id="CLU_125825_1_3_6"/>
<evidence type="ECO:0000256" key="8">
    <source>
        <dbReference type="PIRNR" id="PIRNR028784"/>
    </source>
</evidence>
<evidence type="ECO:0000256" key="1">
    <source>
        <dbReference type="ARBA" id="ARBA00004651"/>
    </source>
</evidence>
<keyword evidence="6 9" id="KW-1133">Transmembrane helix</keyword>
<dbReference type="InterPro" id="IPR007208">
    <property type="entry name" value="MrpF/PhaF-like"/>
</dbReference>
<dbReference type="GO" id="GO:0005886">
    <property type="term" value="C:plasma membrane"/>
    <property type="evidence" value="ECO:0007669"/>
    <property type="project" value="UniProtKB-SubCell"/>
</dbReference>
<comment type="similarity">
    <text evidence="2 8">Belongs to the CPA3 antiporters (TC 2.A.63) subunit F family.</text>
</comment>
<dbReference type="GO" id="GO:0015385">
    <property type="term" value="F:sodium:proton antiporter activity"/>
    <property type="evidence" value="ECO:0007669"/>
    <property type="project" value="TreeGrafter"/>
</dbReference>
<dbReference type="PIRSF" id="PIRSF028784">
    <property type="entry name" value="MrpF"/>
    <property type="match status" value="1"/>
</dbReference>
<evidence type="ECO:0000256" key="7">
    <source>
        <dbReference type="ARBA" id="ARBA00023136"/>
    </source>
</evidence>
<evidence type="ECO:0000256" key="5">
    <source>
        <dbReference type="ARBA" id="ARBA00022692"/>
    </source>
</evidence>
<keyword evidence="3 8" id="KW-0813">Transport</keyword>
<name>A0A0A7EGL6_9GAMM</name>
<evidence type="ECO:0000313" key="11">
    <source>
        <dbReference type="Proteomes" id="UP000030341"/>
    </source>
</evidence>
<protein>
    <submittedName>
        <fullName evidence="10">Cation:proton antiporter</fullName>
    </submittedName>
</protein>
<comment type="subcellular location">
    <subcellularLocation>
        <location evidence="1 8">Cell membrane</location>
        <topology evidence="1 8">Multi-pass membrane protein</topology>
    </subcellularLocation>
</comment>
<dbReference type="RefSeq" id="WP_038642114.1">
    <property type="nucleotide sequence ID" value="NZ_CP009888.1"/>
</dbReference>
<dbReference type="NCBIfam" id="NF004812">
    <property type="entry name" value="PRK06161.1"/>
    <property type="match status" value="1"/>
</dbReference>
<dbReference type="AlphaFoldDB" id="A0A0A7EGL6"/>
<keyword evidence="8" id="KW-0050">Antiport</keyword>